<dbReference type="SMART" id="SM00493">
    <property type="entry name" value="TOPRIM"/>
    <property type="match status" value="1"/>
</dbReference>
<dbReference type="SUPFAM" id="SSF56731">
    <property type="entry name" value="DNA primase core"/>
    <property type="match status" value="1"/>
</dbReference>
<dbReference type="PROSITE" id="PS50880">
    <property type="entry name" value="TOPRIM"/>
    <property type="match status" value="1"/>
</dbReference>
<dbReference type="GO" id="GO:1990077">
    <property type="term" value="C:primosome complex"/>
    <property type="evidence" value="ECO:0007669"/>
    <property type="project" value="UniProtKB-KW"/>
</dbReference>
<sequence length="310" mass="34578">MNTQLLIETLEDHNHKVRLVEGDTELVIACPLCFSEKQKLYIGAATGLWICYLCDERGYLRNLLTRVCDLSYQEAIILEQEIRGGDEKKPIMVVSRPPPPSSVELPPGFQLEGGDGPAAQYLESRGLGCHFPTSIGYCLVGQYHHRVIVPVITQGALRTFVARTWLPDEKKKVLMPEGSQAERALFGYDWNWPTESSVILVEGVFDAMRMWRFGAGETLATLGAHLTDLQRALVKRLKPKRVVLLRDGDSAGRKAAIEKEGRELAYDMLNVSIASLPEGTDPCSAEPKDIRRALDEARPITVDYGIETQK</sequence>
<dbReference type="CDD" id="cd03364">
    <property type="entry name" value="TOPRIM_DnaG_primases"/>
    <property type="match status" value="1"/>
</dbReference>
<dbReference type="Pfam" id="PF13155">
    <property type="entry name" value="Toprim_2"/>
    <property type="match status" value="1"/>
</dbReference>
<dbReference type="InterPro" id="IPR006171">
    <property type="entry name" value="TOPRIM_dom"/>
</dbReference>
<gene>
    <name evidence="8" type="ORF">LCGC14_2722200</name>
</gene>
<dbReference type="GO" id="GO:0003677">
    <property type="term" value="F:DNA binding"/>
    <property type="evidence" value="ECO:0007669"/>
    <property type="project" value="InterPro"/>
</dbReference>
<evidence type="ECO:0000256" key="6">
    <source>
        <dbReference type="ARBA" id="ARBA00023163"/>
    </source>
</evidence>
<reference evidence="8" key="1">
    <citation type="journal article" date="2015" name="Nature">
        <title>Complex archaea that bridge the gap between prokaryotes and eukaryotes.</title>
        <authorList>
            <person name="Spang A."/>
            <person name="Saw J.H."/>
            <person name="Jorgensen S.L."/>
            <person name="Zaremba-Niedzwiedzka K."/>
            <person name="Martijn J."/>
            <person name="Lind A.E."/>
            <person name="van Eijk R."/>
            <person name="Schleper C."/>
            <person name="Guy L."/>
            <person name="Ettema T.J."/>
        </authorList>
    </citation>
    <scope>NUCLEOTIDE SEQUENCE</scope>
</reference>
<feature type="non-terminal residue" evidence="8">
    <location>
        <position position="310"/>
    </location>
</feature>
<organism evidence="8">
    <name type="scientific">marine sediment metagenome</name>
    <dbReference type="NCBI Taxonomy" id="412755"/>
    <lineage>
        <taxon>unclassified sequences</taxon>
        <taxon>metagenomes</taxon>
        <taxon>ecological metagenomes</taxon>
    </lineage>
</organism>
<keyword evidence="2" id="KW-0639">Primosome</keyword>
<dbReference type="EMBL" id="LAZR01049065">
    <property type="protein sequence ID" value="KKK90519.1"/>
    <property type="molecule type" value="Genomic_DNA"/>
</dbReference>
<dbReference type="GO" id="GO:0000428">
    <property type="term" value="C:DNA-directed RNA polymerase complex"/>
    <property type="evidence" value="ECO:0007669"/>
    <property type="project" value="UniProtKB-KW"/>
</dbReference>
<dbReference type="GO" id="GO:0006269">
    <property type="term" value="P:DNA replication, synthesis of primer"/>
    <property type="evidence" value="ECO:0007669"/>
    <property type="project" value="UniProtKB-KW"/>
</dbReference>
<evidence type="ECO:0000256" key="3">
    <source>
        <dbReference type="ARBA" id="ARBA00022679"/>
    </source>
</evidence>
<evidence type="ECO:0000313" key="8">
    <source>
        <dbReference type="EMBL" id="KKK90519.1"/>
    </source>
</evidence>
<keyword evidence="3" id="KW-0808">Transferase</keyword>
<keyword evidence="4" id="KW-0548">Nucleotidyltransferase</keyword>
<keyword evidence="6" id="KW-0804">Transcription</keyword>
<dbReference type="PANTHER" id="PTHR30313:SF2">
    <property type="entry name" value="DNA PRIMASE"/>
    <property type="match status" value="1"/>
</dbReference>
<dbReference type="PANTHER" id="PTHR30313">
    <property type="entry name" value="DNA PRIMASE"/>
    <property type="match status" value="1"/>
</dbReference>
<dbReference type="GO" id="GO:0016779">
    <property type="term" value="F:nucleotidyltransferase activity"/>
    <property type="evidence" value="ECO:0007669"/>
    <property type="project" value="UniProtKB-KW"/>
</dbReference>
<accession>A0A0F9BIX4</accession>
<feature type="domain" description="Toprim" evidence="7">
    <location>
        <begin position="196"/>
        <end position="279"/>
    </location>
</feature>
<dbReference type="SUPFAM" id="SSF57783">
    <property type="entry name" value="Zinc beta-ribbon"/>
    <property type="match status" value="1"/>
</dbReference>
<dbReference type="InterPro" id="IPR050219">
    <property type="entry name" value="DnaG_primase"/>
</dbReference>
<dbReference type="GO" id="GO:0008270">
    <property type="term" value="F:zinc ion binding"/>
    <property type="evidence" value="ECO:0007669"/>
    <property type="project" value="InterPro"/>
</dbReference>
<evidence type="ECO:0000259" key="7">
    <source>
        <dbReference type="PROSITE" id="PS50880"/>
    </source>
</evidence>
<name>A0A0F9BIX4_9ZZZZ</name>
<evidence type="ECO:0000256" key="5">
    <source>
        <dbReference type="ARBA" id="ARBA00022705"/>
    </source>
</evidence>
<dbReference type="AlphaFoldDB" id="A0A0F9BIX4"/>
<evidence type="ECO:0000256" key="4">
    <source>
        <dbReference type="ARBA" id="ARBA00022695"/>
    </source>
</evidence>
<evidence type="ECO:0000256" key="1">
    <source>
        <dbReference type="ARBA" id="ARBA00022478"/>
    </source>
</evidence>
<dbReference type="Gene3D" id="3.40.1360.10">
    <property type="match status" value="1"/>
</dbReference>
<dbReference type="Gene3D" id="3.90.580.10">
    <property type="entry name" value="Zinc finger, CHC2-type domain"/>
    <property type="match status" value="1"/>
</dbReference>
<protein>
    <recommendedName>
        <fullName evidence="7">Toprim domain-containing protein</fullName>
    </recommendedName>
</protein>
<dbReference type="InterPro" id="IPR036977">
    <property type="entry name" value="DNA_primase_Znf_CHC2"/>
</dbReference>
<comment type="caution">
    <text evidence="8">The sequence shown here is derived from an EMBL/GenBank/DDBJ whole genome shotgun (WGS) entry which is preliminary data.</text>
</comment>
<evidence type="ECO:0000256" key="2">
    <source>
        <dbReference type="ARBA" id="ARBA00022515"/>
    </source>
</evidence>
<dbReference type="GO" id="GO:0005737">
    <property type="term" value="C:cytoplasm"/>
    <property type="evidence" value="ECO:0007669"/>
    <property type="project" value="TreeGrafter"/>
</dbReference>
<dbReference type="InterPro" id="IPR034151">
    <property type="entry name" value="TOPRIM_DnaG_bac"/>
</dbReference>
<proteinExistence type="predicted"/>
<keyword evidence="5" id="KW-0235">DNA replication</keyword>
<keyword evidence="1" id="KW-0240">DNA-directed RNA polymerase</keyword>